<protein>
    <submittedName>
        <fullName evidence="2">STE20-like serine/threonine-protein kinase</fullName>
    </submittedName>
</protein>
<proteinExistence type="predicted"/>
<keyword evidence="2" id="KW-0418">Kinase</keyword>
<dbReference type="PANTHER" id="PTHR46538">
    <property type="entry name" value="PROTEIN KINASE DOMAIN-CONTAINING PROTEIN"/>
    <property type="match status" value="1"/>
</dbReference>
<evidence type="ECO:0000256" key="1">
    <source>
        <dbReference type="SAM" id="MobiDB-lite"/>
    </source>
</evidence>
<organism evidence="2 3">
    <name type="scientific">Geodia barretti</name>
    <name type="common">Barrett's horny sponge</name>
    <dbReference type="NCBI Taxonomy" id="519541"/>
    <lineage>
        <taxon>Eukaryota</taxon>
        <taxon>Metazoa</taxon>
        <taxon>Porifera</taxon>
        <taxon>Demospongiae</taxon>
        <taxon>Heteroscleromorpha</taxon>
        <taxon>Tetractinellida</taxon>
        <taxon>Astrophorina</taxon>
        <taxon>Geodiidae</taxon>
        <taxon>Geodia</taxon>
    </lineage>
</organism>
<comment type="caution">
    <text evidence="2">The sequence shown here is derived from an EMBL/GenBank/DDBJ whole genome shotgun (WGS) entry which is preliminary data.</text>
</comment>
<feature type="compositionally biased region" description="Polar residues" evidence="1">
    <location>
        <begin position="173"/>
        <end position="185"/>
    </location>
</feature>
<accession>A0AA35RW33</accession>
<feature type="region of interest" description="Disordered" evidence="1">
    <location>
        <begin position="57"/>
        <end position="185"/>
    </location>
</feature>
<gene>
    <name evidence="2" type="ORF">GBAR_LOCUS10566</name>
</gene>
<dbReference type="AlphaFoldDB" id="A0AA35RW33"/>
<name>A0AA35RW33_GEOBA</name>
<dbReference type="EMBL" id="CASHTH010001623">
    <property type="protein sequence ID" value="CAI8017391.1"/>
    <property type="molecule type" value="Genomic_DNA"/>
</dbReference>
<sequence>MNGVHQVEEQYQKRARMEMELMGEKHQHEMETLKAELDANMRELQEIQNEKKMMLTQHENKKLKERDEQHTHELRDWRSDLTKRRQALEEKFQNQREDHERFYSTFNPRHPLSGTLSTPAVDGSERVKAASFSGNSPRHNRPSHPNRSSLQPLDEVVVMSSANPSLSSLPASRQASRPISNGSNA</sequence>
<keyword evidence="2" id="KW-0808">Transferase</keyword>
<feature type="compositionally biased region" description="Basic and acidic residues" evidence="1">
    <location>
        <begin position="57"/>
        <end position="102"/>
    </location>
</feature>
<dbReference type="Proteomes" id="UP001174909">
    <property type="component" value="Unassembled WGS sequence"/>
</dbReference>
<keyword evidence="3" id="KW-1185">Reference proteome</keyword>
<dbReference type="InterPro" id="IPR051585">
    <property type="entry name" value="STE20_Ser/Thr_Kinases"/>
</dbReference>
<feature type="compositionally biased region" description="Low complexity" evidence="1">
    <location>
        <begin position="160"/>
        <end position="172"/>
    </location>
</feature>
<dbReference type="GO" id="GO:0016301">
    <property type="term" value="F:kinase activity"/>
    <property type="evidence" value="ECO:0007669"/>
    <property type="project" value="UniProtKB-KW"/>
</dbReference>
<evidence type="ECO:0000313" key="2">
    <source>
        <dbReference type="EMBL" id="CAI8017391.1"/>
    </source>
</evidence>
<evidence type="ECO:0000313" key="3">
    <source>
        <dbReference type="Proteomes" id="UP001174909"/>
    </source>
</evidence>
<reference evidence="2" key="1">
    <citation type="submission" date="2023-03" db="EMBL/GenBank/DDBJ databases">
        <authorList>
            <person name="Steffen K."/>
            <person name="Cardenas P."/>
        </authorList>
    </citation>
    <scope>NUCLEOTIDE SEQUENCE</scope>
</reference>
<dbReference type="PANTHER" id="PTHR46538:SF3">
    <property type="entry name" value="PROTEIN KINASE DOMAIN-CONTAINING PROTEIN"/>
    <property type="match status" value="1"/>
</dbReference>